<dbReference type="Pfam" id="PF12705">
    <property type="entry name" value="PDDEXK_1"/>
    <property type="match status" value="1"/>
</dbReference>
<name>A0A1C3E778_9PLAN</name>
<evidence type="ECO:0000259" key="1">
    <source>
        <dbReference type="Pfam" id="PF12705"/>
    </source>
</evidence>
<keyword evidence="3" id="KW-1185">Reference proteome</keyword>
<evidence type="ECO:0000313" key="2">
    <source>
        <dbReference type="EMBL" id="ODA29083.1"/>
    </source>
</evidence>
<gene>
    <name evidence="2" type="ORF">A6X21_09710</name>
</gene>
<sequence>MSQSRPHWSYSAISQYLRCPLQYYFQRTLGIPSRTTSSGLALGSAVHAGLAEYHRRLMERQETSPEAVTKAFRDDWHERETREAIQFRDGDSRDDCIAQGVHLLELYLKESPPERIVAVELRFMAPLCNSRGEYLETPLVAITDLITGTEDGLRVQEFKTSGRSYSEFDVASSLQPTCYVHAVRECLGQETSVEYTVLVKTKTPKVQRLQTSRYAEDCGRLGDLVQSIQRAVDLGIFYPVESPMNCSTCPYRQPCRDWGQSNRPIEAAELVPLEIPQEALACSPN</sequence>
<feature type="domain" description="PD-(D/E)XK endonuclease-like" evidence="1">
    <location>
        <begin position="7"/>
        <end position="256"/>
    </location>
</feature>
<dbReference type="Gene3D" id="3.90.320.10">
    <property type="match status" value="1"/>
</dbReference>
<dbReference type="RefSeq" id="WP_068850310.1">
    <property type="nucleotide sequence ID" value="NZ_LYDR01000144.1"/>
</dbReference>
<dbReference type="AlphaFoldDB" id="A0A1C3E778"/>
<comment type="caution">
    <text evidence="2">The sequence shown here is derived from an EMBL/GenBank/DDBJ whole genome shotgun (WGS) entry which is preliminary data.</text>
</comment>
<dbReference type="OrthoDB" id="9796820at2"/>
<dbReference type="STRING" id="1841610.A6X21_09710"/>
<accession>A0A1C3E778</accession>
<evidence type="ECO:0000313" key="3">
    <source>
        <dbReference type="Proteomes" id="UP000094828"/>
    </source>
</evidence>
<dbReference type="EMBL" id="LYDR01000144">
    <property type="protein sequence ID" value="ODA29083.1"/>
    <property type="molecule type" value="Genomic_DNA"/>
</dbReference>
<dbReference type="InterPro" id="IPR038726">
    <property type="entry name" value="PDDEXK_AddAB-type"/>
</dbReference>
<dbReference type="InterPro" id="IPR011604">
    <property type="entry name" value="PDDEXK-like_dom_sf"/>
</dbReference>
<reference evidence="2 3" key="1">
    <citation type="submission" date="2016-05" db="EMBL/GenBank/DDBJ databases">
        <title>Genomic and physiological characterization of Planctopirus sp. isolated from fresh water lake.</title>
        <authorList>
            <person name="Subhash Y."/>
            <person name="Ramana C."/>
        </authorList>
    </citation>
    <scope>NUCLEOTIDE SEQUENCE [LARGE SCALE GENOMIC DNA]</scope>
    <source>
        <strain evidence="2 3">JC280</strain>
    </source>
</reference>
<organism evidence="2 3">
    <name type="scientific">Planctopirus hydrillae</name>
    <dbReference type="NCBI Taxonomy" id="1841610"/>
    <lineage>
        <taxon>Bacteria</taxon>
        <taxon>Pseudomonadati</taxon>
        <taxon>Planctomycetota</taxon>
        <taxon>Planctomycetia</taxon>
        <taxon>Planctomycetales</taxon>
        <taxon>Planctomycetaceae</taxon>
        <taxon>Planctopirus</taxon>
    </lineage>
</organism>
<dbReference type="Proteomes" id="UP000094828">
    <property type="component" value="Unassembled WGS sequence"/>
</dbReference>
<proteinExistence type="predicted"/>
<protein>
    <recommendedName>
        <fullName evidence="1">PD-(D/E)XK endonuclease-like domain-containing protein</fullName>
    </recommendedName>
</protein>